<keyword evidence="12" id="KW-0675">Receptor</keyword>
<dbReference type="PANTHER" id="PTHR27007">
    <property type="match status" value="1"/>
</dbReference>
<evidence type="ECO:0000256" key="12">
    <source>
        <dbReference type="ARBA" id="ARBA00023170"/>
    </source>
</evidence>
<dbReference type="GO" id="GO:0002229">
    <property type="term" value="P:defense response to oomycetes"/>
    <property type="evidence" value="ECO:0007669"/>
    <property type="project" value="UniProtKB-ARBA"/>
</dbReference>
<dbReference type="CDD" id="cd23509">
    <property type="entry name" value="Gnk2-like"/>
    <property type="match status" value="1"/>
</dbReference>
<proteinExistence type="inferred from homology"/>
<feature type="region of interest" description="Disordered" evidence="14">
    <location>
        <begin position="526"/>
        <end position="556"/>
    </location>
</feature>
<comment type="similarity">
    <text evidence="3">In the C-terminal section; belongs to the protein kinase superfamily. Ser/Thr protein kinase family.</text>
</comment>
<dbReference type="PROSITE" id="PS00108">
    <property type="entry name" value="PROTEIN_KINASE_ST"/>
    <property type="match status" value="1"/>
</dbReference>
<dbReference type="InterPro" id="IPR011009">
    <property type="entry name" value="Kinase-like_dom_sf"/>
</dbReference>
<evidence type="ECO:0000259" key="16">
    <source>
        <dbReference type="PROSITE" id="PS50011"/>
    </source>
</evidence>
<evidence type="ECO:0000256" key="3">
    <source>
        <dbReference type="ARBA" id="ARBA00010217"/>
    </source>
</evidence>
<evidence type="ECO:0000256" key="1">
    <source>
        <dbReference type="ARBA" id="ARBA00004251"/>
    </source>
</evidence>
<evidence type="ECO:0000256" key="10">
    <source>
        <dbReference type="ARBA" id="ARBA00022989"/>
    </source>
</evidence>
<dbReference type="SUPFAM" id="SSF56112">
    <property type="entry name" value="Protein kinase-like (PK-like)"/>
    <property type="match status" value="1"/>
</dbReference>
<evidence type="ECO:0000313" key="18">
    <source>
        <dbReference type="EMBL" id="GJM95192.1"/>
    </source>
</evidence>
<keyword evidence="6 15" id="KW-0732">Signal</keyword>
<dbReference type="InterPro" id="IPR008271">
    <property type="entry name" value="Ser/Thr_kinase_AS"/>
</dbReference>
<feature type="compositionally biased region" description="Polar residues" evidence="14">
    <location>
        <begin position="546"/>
        <end position="556"/>
    </location>
</feature>
<dbReference type="FunFam" id="1.10.510.10:FF:000240">
    <property type="entry name" value="Lectin-domain containing receptor kinase A4.3"/>
    <property type="match status" value="1"/>
</dbReference>
<comment type="similarity">
    <text evidence="2">In the N-terminal section; belongs to the leguminous lectin family.</text>
</comment>
<feature type="domain" description="Protein kinase" evidence="16">
    <location>
        <begin position="226"/>
        <end position="509"/>
    </location>
</feature>
<dbReference type="InterPro" id="IPR002902">
    <property type="entry name" value="GNK2"/>
</dbReference>
<dbReference type="SMART" id="SM00220">
    <property type="entry name" value="S_TKc"/>
    <property type="match status" value="1"/>
</dbReference>
<evidence type="ECO:0000256" key="11">
    <source>
        <dbReference type="ARBA" id="ARBA00023136"/>
    </source>
</evidence>
<keyword evidence="8" id="KW-0547">Nucleotide-binding</keyword>
<keyword evidence="11" id="KW-0472">Membrane</keyword>
<evidence type="ECO:0000256" key="14">
    <source>
        <dbReference type="SAM" id="MobiDB-lite"/>
    </source>
</evidence>
<evidence type="ECO:0000256" key="8">
    <source>
        <dbReference type="ARBA" id="ARBA00022741"/>
    </source>
</evidence>
<evidence type="ECO:0000256" key="7">
    <source>
        <dbReference type="ARBA" id="ARBA00022737"/>
    </source>
</evidence>
<dbReference type="Pfam" id="PF00069">
    <property type="entry name" value="Pkinase"/>
    <property type="match status" value="1"/>
</dbReference>
<evidence type="ECO:0000256" key="4">
    <source>
        <dbReference type="ARBA" id="ARBA00022475"/>
    </source>
</evidence>
<dbReference type="Gene3D" id="3.30.200.20">
    <property type="entry name" value="Phosphorylase Kinase, domain 1"/>
    <property type="match status" value="1"/>
</dbReference>
<dbReference type="GO" id="GO:0005524">
    <property type="term" value="F:ATP binding"/>
    <property type="evidence" value="ECO:0007669"/>
    <property type="project" value="UniProtKB-KW"/>
</dbReference>
<evidence type="ECO:0000256" key="5">
    <source>
        <dbReference type="ARBA" id="ARBA00022692"/>
    </source>
</evidence>
<evidence type="ECO:0000256" key="13">
    <source>
        <dbReference type="ARBA" id="ARBA00023180"/>
    </source>
</evidence>
<dbReference type="PROSITE" id="PS50011">
    <property type="entry name" value="PROTEIN_KINASE_DOM"/>
    <property type="match status" value="1"/>
</dbReference>
<evidence type="ECO:0000256" key="9">
    <source>
        <dbReference type="ARBA" id="ARBA00022840"/>
    </source>
</evidence>
<dbReference type="AlphaFoldDB" id="A0AAV5CAU2"/>
<dbReference type="Pfam" id="PF01657">
    <property type="entry name" value="Stress-antifung"/>
    <property type="match status" value="1"/>
</dbReference>
<reference evidence="18" key="1">
    <citation type="journal article" date="2018" name="DNA Res.">
        <title>Multiple hybrid de novo genome assembly of finger millet, an orphan allotetraploid crop.</title>
        <authorList>
            <person name="Hatakeyama M."/>
            <person name="Aluri S."/>
            <person name="Balachadran M.T."/>
            <person name="Sivarajan S.R."/>
            <person name="Patrignani A."/>
            <person name="Gruter S."/>
            <person name="Poveda L."/>
            <person name="Shimizu-Inatsugi R."/>
            <person name="Baeten J."/>
            <person name="Francoijs K.J."/>
            <person name="Nataraja K.N."/>
            <person name="Reddy Y.A.N."/>
            <person name="Phadnis S."/>
            <person name="Ravikumar R.L."/>
            <person name="Schlapbach R."/>
            <person name="Sreeman S.M."/>
            <person name="Shimizu K.K."/>
        </authorList>
    </citation>
    <scope>NUCLEOTIDE SEQUENCE</scope>
</reference>
<dbReference type="Proteomes" id="UP001054889">
    <property type="component" value="Unassembled WGS sequence"/>
</dbReference>
<keyword evidence="13" id="KW-0325">Glycoprotein</keyword>
<feature type="compositionally biased region" description="Low complexity" evidence="14">
    <location>
        <begin position="526"/>
        <end position="539"/>
    </location>
</feature>
<keyword evidence="19" id="KW-1185">Reference proteome</keyword>
<protein>
    <recommendedName>
        <fullName evidence="20">Protein kinase domain-containing protein</fullName>
    </recommendedName>
</protein>
<name>A0AAV5CAU2_ELECO</name>
<comment type="caution">
    <text evidence="18">The sequence shown here is derived from an EMBL/GenBank/DDBJ whole genome shotgun (WGS) entry which is preliminary data.</text>
</comment>
<dbReference type="InterPro" id="IPR038408">
    <property type="entry name" value="GNK2_sf"/>
</dbReference>
<dbReference type="PROSITE" id="PS51473">
    <property type="entry name" value="GNK2"/>
    <property type="match status" value="1"/>
</dbReference>
<dbReference type="EMBL" id="BQKI01000005">
    <property type="protein sequence ID" value="GJM95192.1"/>
    <property type="molecule type" value="Genomic_DNA"/>
</dbReference>
<evidence type="ECO:0000256" key="2">
    <source>
        <dbReference type="ARBA" id="ARBA00008536"/>
    </source>
</evidence>
<dbReference type="InterPro" id="IPR050528">
    <property type="entry name" value="L-type_Lectin-RKs"/>
</dbReference>
<dbReference type="Gene3D" id="3.30.430.20">
    <property type="entry name" value="Gnk2 domain, C-X8-C-X2-C motif"/>
    <property type="match status" value="1"/>
</dbReference>
<evidence type="ECO:0000259" key="17">
    <source>
        <dbReference type="PROSITE" id="PS51473"/>
    </source>
</evidence>
<keyword evidence="7" id="KW-0677">Repeat</keyword>
<organism evidence="18 19">
    <name type="scientific">Eleusine coracana subsp. coracana</name>
    <dbReference type="NCBI Taxonomy" id="191504"/>
    <lineage>
        <taxon>Eukaryota</taxon>
        <taxon>Viridiplantae</taxon>
        <taxon>Streptophyta</taxon>
        <taxon>Embryophyta</taxon>
        <taxon>Tracheophyta</taxon>
        <taxon>Spermatophyta</taxon>
        <taxon>Magnoliopsida</taxon>
        <taxon>Liliopsida</taxon>
        <taxon>Poales</taxon>
        <taxon>Poaceae</taxon>
        <taxon>PACMAD clade</taxon>
        <taxon>Chloridoideae</taxon>
        <taxon>Cynodonteae</taxon>
        <taxon>Eleusininae</taxon>
        <taxon>Eleusine</taxon>
    </lineage>
</organism>
<keyword evidence="9" id="KW-0067">ATP-binding</keyword>
<evidence type="ECO:0000256" key="6">
    <source>
        <dbReference type="ARBA" id="ARBA00022729"/>
    </source>
</evidence>
<evidence type="ECO:0000256" key="15">
    <source>
        <dbReference type="SAM" id="SignalP"/>
    </source>
</evidence>
<evidence type="ECO:0008006" key="20">
    <source>
        <dbReference type="Google" id="ProtNLM"/>
    </source>
</evidence>
<comment type="subcellular location">
    <subcellularLocation>
        <location evidence="1">Cell membrane</location>
        <topology evidence="1">Single-pass type I membrane protein</topology>
    </subcellularLocation>
</comment>
<reference evidence="18" key="2">
    <citation type="submission" date="2021-12" db="EMBL/GenBank/DDBJ databases">
        <title>Resequencing data analysis of finger millet.</title>
        <authorList>
            <person name="Hatakeyama M."/>
            <person name="Aluri S."/>
            <person name="Balachadran M.T."/>
            <person name="Sivarajan S.R."/>
            <person name="Poveda L."/>
            <person name="Shimizu-Inatsugi R."/>
            <person name="Schlapbach R."/>
            <person name="Sreeman S.M."/>
            <person name="Shimizu K.K."/>
        </authorList>
    </citation>
    <scope>NUCLEOTIDE SEQUENCE</scope>
</reference>
<feature type="domain" description="Gnk2-homologous" evidence="17">
    <location>
        <begin position="32"/>
        <end position="136"/>
    </location>
</feature>
<dbReference type="FunFam" id="3.30.200.20:FF:001220">
    <property type="entry name" value="ABL protein"/>
    <property type="match status" value="1"/>
</dbReference>
<dbReference type="GO" id="GO:0004672">
    <property type="term" value="F:protein kinase activity"/>
    <property type="evidence" value="ECO:0007669"/>
    <property type="project" value="InterPro"/>
</dbReference>
<sequence>MKRPAVMASHLLLVSIVVFSVTAIGQDDKILQPIALYCSPTGNYTHGSQYQKNLADLLATMPAVANENGWFLFGRFGADADQVFGLIMCFADWNAKQCQDCLTRAPAGITSSVCPGSRRVDALYDACVLRYADAPLPAAADLAVALTWALVDPGIPVSSEAVQGALLPLMSQITDDAAASPLRLAYNSTRTRARRTWLQLLPDLPGGKRLQHHPAAAIYGVWSRQLLRRAQAWGRRVGSVYRGFLTEMSLAVAIKRVSKSSKQGRKEFAAEVRIISRLRHRNLVQLIGWCHDGGELLLVYELMPNGSLDTHLHSSDSDDKDTLPMPWPRRHEIVLGIASAVLYLHQEWEQCVVHRDIKPSNVMLDASFNAKLGDFGLARLIDDGRQSHTTHVAGTFGYMDPACMVIGKANMESVYSFGVLLLEVVCGRRPAVRVGEDDFVHLVQWVWDAYGGGSVLNAVDARLEGEFDGQEVASTMIVGLWCAHPDRELRPTIRQAVNVLRFEAPPPSLPAKMPIATYGPPAGCFGSGNAASSSSAEGTADGGSTGNSTMTETSSA</sequence>
<feature type="signal peptide" evidence="15">
    <location>
        <begin position="1"/>
        <end position="25"/>
    </location>
</feature>
<gene>
    <name evidence="18" type="primary">ga11900</name>
    <name evidence="18" type="ORF">PR202_ga11900</name>
</gene>
<keyword evidence="4" id="KW-1003">Cell membrane</keyword>
<dbReference type="Gene3D" id="1.10.510.10">
    <property type="entry name" value="Transferase(Phosphotransferase) domain 1"/>
    <property type="match status" value="1"/>
</dbReference>
<keyword evidence="10" id="KW-1133">Transmembrane helix</keyword>
<feature type="chain" id="PRO_5043315947" description="Protein kinase domain-containing protein" evidence="15">
    <location>
        <begin position="26"/>
        <end position="556"/>
    </location>
</feature>
<keyword evidence="5" id="KW-0812">Transmembrane</keyword>
<dbReference type="InterPro" id="IPR000719">
    <property type="entry name" value="Prot_kinase_dom"/>
</dbReference>
<accession>A0AAV5CAU2</accession>
<dbReference type="GO" id="GO:0005886">
    <property type="term" value="C:plasma membrane"/>
    <property type="evidence" value="ECO:0007669"/>
    <property type="project" value="UniProtKB-SubCell"/>
</dbReference>
<evidence type="ECO:0000313" key="19">
    <source>
        <dbReference type="Proteomes" id="UP001054889"/>
    </source>
</evidence>